<name>A0A916EHN0_9GLOM</name>
<dbReference type="OrthoDB" id="10680407at2759"/>
<evidence type="ECO:0000313" key="1">
    <source>
        <dbReference type="EMBL" id="CAB5383440.1"/>
    </source>
</evidence>
<dbReference type="EMBL" id="CAGKOT010000048">
    <property type="protein sequence ID" value="CAB5383440.1"/>
    <property type="molecule type" value="Genomic_DNA"/>
</dbReference>
<dbReference type="AlphaFoldDB" id="A0A916EHN0"/>
<sequence length="282" mass="31768">MLLDRYPLSFFDEVPKHILESGFVLPKTSITETVMSSHINVTEITDLVAWKHLLSEGAPSKSLSLKNTIPIRNDADFVGHFVEALIADTIQVLLSEIMIFAAPPSYQRTKVHDFPGVFSQPDNGKTLKGRQRLDSIQRKRGFHVAAEKEEQYNQNNGRTGVLPTFQKRIQKKVTIHRSDVRAGTLRGDVDFCSEQEGERQSVVEVKHALHSFIYTAQTAIYTTMLGFSRGYLLNTYTGERRTVGPLDRQQMNDIVRATIGLRLSVAAVLSFRKATIETNIVH</sequence>
<reference evidence="1" key="1">
    <citation type="submission" date="2020-05" db="EMBL/GenBank/DDBJ databases">
        <authorList>
            <person name="Rincon C."/>
            <person name="Sanders R I."/>
            <person name="Robbins C."/>
            <person name="Chaturvedi A."/>
        </authorList>
    </citation>
    <scope>NUCLEOTIDE SEQUENCE</scope>
    <source>
        <strain evidence="1">CHB12</strain>
    </source>
</reference>
<evidence type="ECO:0000313" key="2">
    <source>
        <dbReference type="Proteomes" id="UP000684084"/>
    </source>
</evidence>
<proteinExistence type="predicted"/>
<organism evidence="1 2">
    <name type="scientific">Rhizophagus irregularis</name>
    <dbReference type="NCBI Taxonomy" id="588596"/>
    <lineage>
        <taxon>Eukaryota</taxon>
        <taxon>Fungi</taxon>
        <taxon>Fungi incertae sedis</taxon>
        <taxon>Mucoromycota</taxon>
        <taxon>Glomeromycotina</taxon>
        <taxon>Glomeromycetes</taxon>
        <taxon>Glomerales</taxon>
        <taxon>Glomeraceae</taxon>
        <taxon>Rhizophagus</taxon>
    </lineage>
</organism>
<accession>A0A916EHN0</accession>
<protein>
    <submittedName>
        <fullName evidence="1">Uncharacterized protein</fullName>
    </submittedName>
</protein>
<comment type="caution">
    <text evidence="1">The sequence shown here is derived from an EMBL/GenBank/DDBJ whole genome shotgun (WGS) entry which is preliminary data.</text>
</comment>
<dbReference type="Proteomes" id="UP000684084">
    <property type="component" value="Unassembled WGS sequence"/>
</dbReference>
<gene>
    <name evidence="1" type="ORF">CHRIB12_LOCUS18422</name>
</gene>